<protein>
    <submittedName>
        <fullName evidence="4">Uncharacterized protein</fullName>
    </submittedName>
</protein>
<dbReference type="GO" id="GO:1990234">
    <property type="term" value="C:transferase complex"/>
    <property type="evidence" value="ECO:0007669"/>
    <property type="project" value="UniProtKB-ARBA"/>
</dbReference>
<dbReference type="InterPro" id="IPR001680">
    <property type="entry name" value="WD40_rpt"/>
</dbReference>
<proteinExistence type="predicted"/>
<dbReference type="VEuPathDB" id="TrichDB:TRFO_38479"/>
<dbReference type="EMBL" id="MLAK01001246">
    <property type="protein sequence ID" value="OHS95445.1"/>
    <property type="molecule type" value="Genomic_DNA"/>
</dbReference>
<gene>
    <name evidence="4" type="ORF">TRFO_38479</name>
</gene>
<dbReference type="PROSITE" id="PS50082">
    <property type="entry name" value="WD_REPEATS_2"/>
    <property type="match status" value="1"/>
</dbReference>
<name>A0A1J4JDD5_9EUKA</name>
<evidence type="ECO:0000256" key="3">
    <source>
        <dbReference type="PROSITE-ProRule" id="PRU00221"/>
    </source>
</evidence>
<evidence type="ECO:0000313" key="4">
    <source>
        <dbReference type="EMBL" id="OHS95445.1"/>
    </source>
</evidence>
<comment type="caution">
    <text evidence="4">The sequence shown here is derived from an EMBL/GenBank/DDBJ whole genome shotgun (WGS) entry which is preliminary data.</text>
</comment>
<dbReference type="Proteomes" id="UP000179807">
    <property type="component" value="Unassembled WGS sequence"/>
</dbReference>
<evidence type="ECO:0000256" key="2">
    <source>
        <dbReference type="ARBA" id="ARBA00022737"/>
    </source>
</evidence>
<keyword evidence="2" id="KW-0677">Repeat</keyword>
<keyword evidence="5" id="KW-1185">Reference proteome</keyword>
<keyword evidence="1 3" id="KW-0853">WD repeat</keyword>
<dbReference type="Gene3D" id="2.130.10.10">
    <property type="entry name" value="YVTN repeat-like/Quinoprotein amine dehydrogenase"/>
    <property type="match status" value="1"/>
</dbReference>
<organism evidence="4 5">
    <name type="scientific">Tritrichomonas foetus</name>
    <dbReference type="NCBI Taxonomy" id="1144522"/>
    <lineage>
        <taxon>Eukaryota</taxon>
        <taxon>Metamonada</taxon>
        <taxon>Parabasalia</taxon>
        <taxon>Tritrichomonadida</taxon>
        <taxon>Tritrichomonadidae</taxon>
        <taxon>Tritrichomonas</taxon>
    </lineage>
</organism>
<dbReference type="RefSeq" id="XP_068348582.1">
    <property type="nucleotide sequence ID" value="XM_068512067.1"/>
</dbReference>
<feature type="repeat" description="WD" evidence="3">
    <location>
        <begin position="194"/>
        <end position="235"/>
    </location>
</feature>
<dbReference type="Pfam" id="PF00400">
    <property type="entry name" value="WD40"/>
    <property type="match status" value="1"/>
</dbReference>
<dbReference type="PROSITE" id="PS50294">
    <property type="entry name" value="WD_REPEATS_REGION"/>
    <property type="match status" value="1"/>
</dbReference>
<dbReference type="InterPro" id="IPR036322">
    <property type="entry name" value="WD40_repeat_dom_sf"/>
</dbReference>
<sequence length="411" mass="47267">MIDMFQVYASICKKKKHEYCINKSIHSQMKKKKKLSSLPTPFEFELNEKKKTLSLDPEILHNTNSKKKKQLTTVAPVITMTQKKKKNHILAGSLNCAYFFQKKKKYFDINNCEQIDVNKKKKEENADHNYQINKDEKKKKNQAFQNECQIINIQKKKTFCRCTSFHPCDLLKKKKAYNNIFLYDFMKSEKKKKISTHKSSITGICFSPDGSHMISGSYDCTIKTQDLIKSQSIYDINIKEKIKKKKSTNDGSLVGSTTDKKKKILFDDRQEGSTVKIAAHKNWASSLAFSNNLCEKKKKATSGSDKSIALFDKKKKISSMYRLYRHNGTPLSIAFDNIGHIWSASEAGELQAWNINNAQNVYKNTRFNTLFSIEATETAMIVSSHPCSIARIELNSDIFESKSPELFNFEI</sequence>
<dbReference type="GeneID" id="94846771"/>
<evidence type="ECO:0000256" key="1">
    <source>
        <dbReference type="ARBA" id="ARBA00022574"/>
    </source>
</evidence>
<dbReference type="AlphaFoldDB" id="A0A1J4JDD5"/>
<dbReference type="PANTHER" id="PTHR22847:SF637">
    <property type="entry name" value="WD REPEAT DOMAIN 5B"/>
    <property type="match status" value="1"/>
</dbReference>
<dbReference type="SUPFAM" id="SSF50978">
    <property type="entry name" value="WD40 repeat-like"/>
    <property type="match status" value="1"/>
</dbReference>
<dbReference type="InterPro" id="IPR015943">
    <property type="entry name" value="WD40/YVTN_repeat-like_dom_sf"/>
</dbReference>
<dbReference type="PANTHER" id="PTHR22847">
    <property type="entry name" value="WD40 REPEAT PROTEIN"/>
    <property type="match status" value="1"/>
</dbReference>
<accession>A0A1J4JDD5</accession>
<reference evidence="4" key="1">
    <citation type="submission" date="2016-10" db="EMBL/GenBank/DDBJ databases">
        <authorList>
            <person name="Benchimol M."/>
            <person name="Almeida L.G."/>
            <person name="Vasconcelos A.T."/>
            <person name="Perreira-Neves A."/>
            <person name="Rosa I.A."/>
            <person name="Tasca T."/>
            <person name="Bogo M.R."/>
            <person name="de Souza W."/>
        </authorList>
    </citation>
    <scope>NUCLEOTIDE SEQUENCE [LARGE SCALE GENOMIC DNA]</scope>
    <source>
        <strain evidence="4">K</strain>
    </source>
</reference>
<dbReference type="SMART" id="SM00320">
    <property type="entry name" value="WD40"/>
    <property type="match status" value="3"/>
</dbReference>
<evidence type="ECO:0000313" key="5">
    <source>
        <dbReference type="Proteomes" id="UP000179807"/>
    </source>
</evidence>